<dbReference type="OrthoDB" id="408788at2759"/>
<keyword evidence="3" id="KW-0489">Methyltransferase</keyword>
<evidence type="ECO:0000256" key="3">
    <source>
        <dbReference type="ARBA" id="ARBA00022603"/>
    </source>
</evidence>
<dbReference type="Gene3D" id="3.40.50.150">
    <property type="entry name" value="Vaccinia Virus protein VP39"/>
    <property type="match status" value="1"/>
</dbReference>
<dbReference type="GO" id="GO:0102522">
    <property type="term" value="F:tRNA 4-demethylwyosine alpha-amino-alpha-carboxypropyltransferase activity"/>
    <property type="evidence" value="ECO:0007669"/>
    <property type="project" value="UniProtKB-EC"/>
</dbReference>
<dbReference type="Gene3D" id="3.30.300.110">
    <property type="entry name" value="Met-10+ protein-like domains"/>
    <property type="match status" value="1"/>
</dbReference>
<dbReference type="GO" id="GO:0008175">
    <property type="term" value="F:tRNA methyltransferase activity"/>
    <property type="evidence" value="ECO:0007669"/>
    <property type="project" value="TreeGrafter"/>
</dbReference>
<dbReference type="AlphaFoldDB" id="A0A482WIT4"/>
<dbReference type="InterPro" id="IPR030382">
    <property type="entry name" value="MeTrfase_TRM5/TYW2"/>
</dbReference>
<evidence type="ECO:0000256" key="7">
    <source>
        <dbReference type="ARBA" id="ARBA00049400"/>
    </source>
</evidence>
<comment type="catalytic activity">
    <reaction evidence="7">
        <text>4-demethylwyosine(37) in tRNA(Phe) + S-adenosyl-L-methionine = 4-demethyl-7-[(3S)-3-amino-3-carboxypropyl]wyosine(37) in tRNA(Phe) + S-methyl-5'-thioadenosine + H(+)</text>
        <dbReference type="Rhea" id="RHEA:36355"/>
        <dbReference type="Rhea" id="RHEA-COMP:10164"/>
        <dbReference type="Rhea" id="RHEA-COMP:10378"/>
        <dbReference type="ChEBI" id="CHEBI:15378"/>
        <dbReference type="ChEBI" id="CHEBI:17509"/>
        <dbReference type="ChEBI" id="CHEBI:59789"/>
        <dbReference type="ChEBI" id="CHEBI:64315"/>
        <dbReference type="ChEBI" id="CHEBI:73550"/>
        <dbReference type="EC" id="2.5.1.114"/>
    </reaction>
</comment>
<evidence type="ECO:0000256" key="4">
    <source>
        <dbReference type="ARBA" id="ARBA00022679"/>
    </source>
</evidence>
<protein>
    <recommendedName>
        <fullName evidence="2">tRNA(Phe) (4-demethylwyosine(37)-C(7)) aminocarboxypropyltransferase</fullName>
        <ecNumber evidence="2">2.5.1.114</ecNumber>
    </recommendedName>
</protein>
<keyword evidence="10" id="KW-1185">Reference proteome</keyword>
<dbReference type="Proteomes" id="UP000291343">
    <property type="component" value="Unassembled WGS sequence"/>
</dbReference>
<proteinExistence type="predicted"/>
<gene>
    <name evidence="9" type="ORF">LSTR_LSTR016246</name>
</gene>
<dbReference type="PROSITE" id="PS51684">
    <property type="entry name" value="SAM_MT_TRM5_TYW2"/>
    <property type="match status" value="1"/>
</dbReference>
<dbReference type="SMR" id="A0A482WIT4"/>
<dbReference type="PANTHER" id="PTHR23245:SF25">
    <property type="entry name" value="TRNA WYBUTOSINE-SYNTHESIZING PROTEIN 2 HOMOLOG"/>
    <property type="match status" value="1"/>
</dbReference>
<dbReference type="InterPro" id="IPR056743">
    <property type="entry name" value="TRM5-TYW2-like_MTfase"/>
</dbReference>
<keyword evidence="4" id="KW-0808">Transferase</keyword>
<accession>A0A482WIT4</accession>
<evidence type="ECO:0000256" key="1">
    <source>
        <dbReference type="ARBA" id="ARBA00004797"/>
    </source>
</evidence>
<dbReference type="STRING" id="195883.A0A482WIT4"/>
<dbReference type="EMBL" id="QKKF02034395">
    <property type="protein sequence ID" value="RZF33250.1"/>
    <property type="molecule type" value="Genomic_DNA"/>
</dbReference>
<name>A0A482WIT4_LAOST</name>
<dbReference type="CDD" id="cd02440">
    <property type="entry name" value="AdoMet_MTases"/>
    <property type="match status" value="1"/>
</dbReference>
<dbReference type="EC" id="2.5.1.114" evidence="2"/>
<dbReference type="InParanoid" id="A0A482WIT4"/>
<reference evidence="9 10" key="1">
    <citation type="journal article" date="2017" name="Gigascience">
        <title>Genome sequence of the small brown planthopper, Laodelphax striatellus.</title>
        <authorList>
            <person name="Zhu J."/>
            <person name="Jiang F."/>
            <person name="Wang X."/>
            <person name="Yang P."/>
            <person name="Bao Y."/>
            <person name="Zhao W."/>
            <person name="Wang W."/>
            <person name="Lu H."/>
            <person name="Wang Q."/>
            <person name="Cui N."/>
            <person name="Li J."/>
            <person name="Chen X."/>
            <person name="Luo L."/>
            <person name="Yu J."/>
            <person name="Kang L."/>
            <person name="Cui F."/>
        </authorList>
    </citation>
    <scope>NUCLEOTIDE SEQUENCE [LARGE SCALE GENOMIC DNA]</scope>
    <source>
        <strain evidence="9">Lst14</strain>
    </source>
</reference>
<dbReference type="GO" id="GO:0030488">
    <property type="term" value="P:tRNA methylation"/>
    <property type="evidence" value="ECO:0007669"/>
    <property type="project" value="TreeGrafter"/>
</dbReference>
<dbReference type="GO" id="GO:0005737">
    <property type="term" value="C:cytoplasm"/>
    <property type="evidence" value="ECO:0007669"/>
    <property type="project" value="TreeGrafter"/>
</dbReference>
<dbReference type="Pfam" id="PF02475">
    <property type="entry name" value="TRM5-TYW2_MTfase"/>
    <property type="match status" value="1"/>
</dbReference>
<keyword evidence="6" id="KW-0819">tRNA processing</keyword>
<keyword evidence="5" id="KW-0949">S-adenosyl-L-methionine</keyword>
<feature type="non-terminal residue" evidence="9">
    <location>
        <position position="1"/>
    </location>
</feature>
<feature type="domain" description="SAM-dependent methyltransferase TRM5/TYW2-type" evidence="8">
    <location>
        <begin position="48"/>
        <end position="422"/>
    </location>
</feature>
<organism evidence="9 10">
    <name type="scientific">Laodelphax striatellus</name>
    <name type="common">Small brown planthopper</name>
    <name type="synonym">Delphax striatella</name>
    <dbReference type="NCBI Taxonomy" id="195883"/>
    <lineage>
        <taxon>Eukaryota</taxon>
        <taxon>Metazoa</taxon>
        <taxon>Ecdysozoa</taxon>
        <taxon>Arthropoda</taxon>
        <taxon>Hexapoda</taxon>
        <taxon>Insecta</taxon>
        <taxon>Pterygota</taxon>
        <taxon>Neoptera</taxon>
        <taxon>Paraneoptera</taxon>
        <taxon>Hemiptera</taxon>
        <taxon>Auchenorrhyncha</taxon>
        <taxon>Fulgoroidea</taxon>
        <taxon>Delphacidae</taxon>
        <taxon>Criomorphinae</taxon>
        <taxon>Laodelphax</taxon>
    </lineage>
</organism>
<dbReference type="FunFam" id="3.40.50.150:FF:000131">
    <property type="entry name" value="tRNA wybutosine-synthesizing protein 2/3/4"/>
    <property type="match status" value="1"/>
</dbReference>
<dbReference type="GO" id="GO:0031591">
    <property type="term" value="P:wybutosine biosynthetic process"/>
    <property type="evidence" value="ECO:0007669"/>
    <property type="project" value="TreeGrafter"/>
</dbReference>
<evidence type="ECO:0000256" key="2">
    <source>
        <dbReference type="ARBA" id="ARBA00012265"/>
    </source>
</evidence>
<sequence length="424" mass="47885">LPEPEVCTKRSRPPALTSKQLLRSRLMKLMQSLGLWDERLATEIPGSWEKYDNFIVFNDKYFTDVVWSKAGAQLWKIVADVFGVENVALKGRIAADSFRSPSVEIVFGDSDLVRFKDNGILYTWNATSCMFSRGNVTERHRIGKLDCRGEVVVDLFAGIGYFTLPFLLKAKCEHLHACEWNPRSVQALKHNLELNKVVDKCTIHEGDNRVVCPRNLADRVNFGLIPTSRDSWKTGCLALKSARGGVLHVHENLNTKLTNSNCGCKDVTHVCEVLKCQICVKLLDKLCINRGTNFPINSLSFKLISQSKSGENISLKQIYGGDSTGKPISKGGKINNVTLHEISESNSSDERVNLLLDKDTDSGLSWKKYEWLIWALHTSHCFGRIFNEIYKKPWIVSVKNLHHVKSYAPHVEHMVLDLDCRPSN</sequence>
<comment type="caution">
    <text evidence="9">The sequence shown here is derived from an EMBL/GenBank/DDBJ whole genome shotgun (WGS) entry which is preliminary data.</text>
</comment>
<dbReference type="PANTHER" id="PTHR23245">
    <property type="entry name" value="TRNA METHYLTRANSFERASE"/>
    <property type="match status" value="1"/>
</dbReference>
<comment type="pathway">
    <text evidence="1">tRNA modification; wybutosine-tRNA(Phe) biosynthesis.</text>
</comment>
<evidence type="ECO:0000313" key="9">
    <source>
        <dbReference type="EMBL" id="RZF33250.1"/>
    </source>
</evidence>
<dbReference type="InterPro" id="IPR029063">
    <property type="entry name" value="SAM-dependent_MTases_sf"/>
</dbReference>
<evidence type="ECO:0000256" key="6">
    <source>
        <dbReference type="ARBA" id="ARBA00022694"/>
    </source>
</evidence>
<evidence type="ECO:0000259" key="8">
    <source>
        <dbReference type="PROSITE" id="PS51684"/>
    </source>
</evidence>
<dbReference type="SUPFAM" id="SSF53335">
    <property type="entry name" value="S-adenosyl-L-methionine-dependent methyltransferases"/>
    <property type="match status" value="1"/>
</dbReference>
<evidence type="ECO:0000313" key="10">
    <source>
        <dbReference type="Proteomes" id="UP000291343"/>
    </source>
</evidence>
<evidence type="ECO:0000256" key="5">
    <source>
        <dbReference type="ARBA" id="ARBA00022691"/>
    </source>
</evidence>